<dbReference type="Pfam" id="PF03403">
    <property type="entry name" value="PAF-AH_p_II"/>
    <property type="match status" value="2"/>
</dbReference>
<dbReference type="GO" id="GO:0016042">
    <property type="term" value="P:lipid catabolic process"/>
    <property type="evidence" value="ECO:0007669"/>
    <property type="project" value="UniProtKB-KW"/>
</dbReference>
<dbReference type="OrthoDB" id="9814760at2"/>
<protein>
    <recommendedName>
        <fullName evidence="6">Platelet-activating factor acetylhydrolase</fullName>
    </recommendedName>
</protein>
<dbReference type="SUPFAM" id="SSF53474">
    <property type="entry name" value="alpha/beta-Hydrolases"/>
    <property type="match status" value="1"/>
</dbReference>
<organism evidence="4 5">
    <name type="scientific">Paenibacillus beijingensis</name>
    <dbReference type="NCBI Taxonomy" id="1126833"/>
    <lineage>
        <taxon>Bacteria</taxon>
        <taxon>Bacillati</taxon>
        <taxon>Bacillota</taxon>
        <taxon>Bacilli</taxon>
        <taxon>Bacillales</taxon>
        <taxon>Paenibacillaceae</taxon>
        <taxon>Paenibacillus</taxon>
    </lineage>
</organism>
<keyword evidence="5" id="KW-1185">Reference proteome</keyword>
<reference evidence="5" key="2">
    <citation type="submission" date="2015-03" db="EMBL/GenBank/DDBJ databases">
        <title>Genome sequence of Paenibacillus beijingensis strain DSM 24997T.</title>
        <authorList>
            <person name="Kwak Y."/>
            <person name="Shin J.-H."/>
        </authorList>
    </citation>
    <scope>NUCLEOTIDE SEQUENCE [LARGE SCALE GENOMIC DNA]</scope>
    <source>
        <strain evidence="5">DSM 24997</strain>
    </source>
</reference>
<evidence type="ECO:0000313" key="5">
    <source>
        <dbReference type="Proteomes" id="UP000032633"/>
    </source>
</evidence>
<dbReference type="Gene3D" id="3.40.50.1820">
    <property type="entry name" value="alpha/beta hydrolase"/>
    <property type="match status" value="1"/>
</dbReference>
<name>A0A0D5NNC7_9BACL</name>
<dbReference type="PANTHER" id="PTHR10272">
    <property type="entry name" value="PLATELET-ACTIVATING FACTOR ACETYLHYDROLASE"/>
    <property type="match status" value="1"/>
</dbReference>
<evidence type="ECO:0000256" key="3">
    <source>
        <dbReference type="ARBA" id="ARBA00023098"/>
    </source>
</evidence>
<dbReference type="PANTHER" id="PTHR10272:SF0">
    <property type="entry name" value="PLATELET-ACTIVATING FACTOR ACETYLHYDROLASE"/>
    <property type="match status" value="1"/>
</dbReference>
<keyword evidence="1" id="KW-0378">Hydrolase</keyword>
<accession>A0A0D5NNC7</accession>
<evidence type="ECO:0000313" key="4">
    <source>
        <dbReference type="EMBL" id="AJY76809.1"/>
    </source>
</evidence>
<evidence type="ECO:0000256" key="2">
    <source>
        <dbReference type="ARBA" id="ARBA00022963"/>
    </source>
</evidence>
<dbReference type="EMBL" id="CP011058">
    <property type="protein sequence ID" value="AJY76809.1"/>
    <property type="molecule type" value="Genomic_DNA"/>
</dbReference>
<sequence length="390" mass="43909">MKIKEKHNLRKPTGPYIVGCTYLTYEYNPDENDDHKRMIPCLCFYPAKGIGEGELKKYVSESILPGTSGIVTNSYMNAPIGDGKHPLLLFSHGLGLFCEANTVQFEELASHGYIVLSIGHPGGGLYELPNSGILMLDMEKLDADLKADDEKAMNILPDYTTWVTHGAGKTANIKEHREYYNRIIDHLPGRVAHTEIWIKDSLVALDMVLNEAEQGSSMLYNRVDKENVGAFGMSFGGSTALNLTHYSDIIKASANLDGLYYSPIWQEPIKKPIMLLQKDVRQLLTFPFLNAESNAYLVTVKNSTHMNFTDYNELLAENYISKTTVWNKEVELAMLGEINPDRMESILNILLLDFFNKYLKGVDSQVIDKDDDLSEDVIVNRKGVLRNDKI</sequence>
<dbReference type="KEGG" id="pbj:VN24_22375"/>
<dbReference type="PATRIC" id="fig|1126833.4.peg.4913"/>
<dbReference type="InterPro" id="IPR029058">
    <property type="entry name" value="AB_hydrolase_fold"/>
</dbReference>
<evidence type="ECO:0008006" key="6">
    <source>
        <dbReference type="Google" id="ProtNLM"/>
    </source>
</evidence>
<keyword evidence="2" id="KW-0442">Lipid degradation</keyword>
<keyword evidence="3" id="KW-0443">Lipid metabolism</keyword>
<dbReference type="Proteomes" id="UP000032633">
    <property type="component" value="Chromosome"/>
</dbReference>
<reference evidence="4 5" key="1">
    <citation type="journal article" date="2015" name="J. Biotechnol.">
        <title>Complete genome sequence of Paenibacillus beijingensis 7188(T) (=DSM 24997(T)), a novel rhizobacterium from jujube garden soil.</title>
        <authorList>
            <person name="Kwak Y."/>
            <person name="Shin J.H."/>
        </authorList>
    </citation>
    <scope>NUCLEOTIDE SEQUENCE [LARGE SCALE GENOMIC DNA]</scope>
    <source>
        <strain evidence="4 5">DSM 24997</strain>
    </source>
</reference>
<evidence type="ECO:0000256" key="1">
    <source>
        <dbReference type="ARBA" id="ARBA00022801"/>
    </source>
</evidence>
<dbReference type="GO" id="GO:0003847">
    <property type="term" value="F:1-alkyl-2-acetylglycerophosphocholine esterase activity"/>
    <property type="evidence" value="ECO:0007669"/>
    <property type="project" value="TreeGrafter"/>
</dbReference>
<dbReference type="HOGENOM" id="CLU_026278_2_1_9"/>
<dbReference type="RefSeq" id="WP_045672234.1">
    <property type="nucleotide sequence ID" value="NZ_CP011058.1"/>
</dbReference>
<dbReference type="STRING" id="1126833.VN24_22375"/>
<gene>
    <name evidence="4" type="ORF">VN24_22375</name>
</gene>
<proteinExistence type="predicted"/>
<dbReference type="AlphaFoldDB" id="A0A0D5NNC7"/>